<organism evidence="2 3">
    <name type="scientific">Hwanghaeella grinnelliae</name>
    <dbReference type="NCBI Taxonomy" id="2500179"/>
    <lineage>
        <taxon>Bacteria</taxon>
        <taxon>Pseudomonadati</taxon>
        <taxon>Pseudomonadota</taxon>
        <taxon>Alphaproteobacteria</taxon>
        <taxon>Rhodospirillales</taxon>
        <taxon>Rhodospirillaceae</taxon>
        <taxon>Hwanghaeella</taxon>
    </lineage>
</organism>
<comment type="caution">
    <text evidence="2">The sequence shown here is derived from an EMBL/GenBank/DDBJ whole genome shotgun (WGS) entry which is preliminary data.</text>
</comment>
<sequence length="221" mass="23684">MFDPKVGMVSPVLLGGSVDLHQRPEPRFLLDQQVTNCPAMKGGCGSRSQLQERCNGAVCAVRVSYLVFAKEGLRMKMKNQFIIAIAVAMAVIFGAASQSSAAEDPNAGLFVNLTSGDTGMAGHALVFAGKALKRGHPVVLFLNHKAVLIAAEGVPQTSYQGMTLTDHLTALITDGAKVIVCQMCMKMHGMTEAHLIDGAVRGEPDLVQGYFFDPIYKVMSW</sequence>
<evidence type="ECO:0000313" key="3">
    <source>
        <dbReference type="Proteomes" id="UP000287447"/>
    </source>
</evidence>
<dbReference type="AlphaFoldDB" id="A0A437QVZ2"/>
<gene>
    <name evidence="2" type="ORF">EOI86_05355</name>
</gene>
<dbReference type="Proteomes" id="UP000287447">
    <property type="component" value="Unassembled WGS sequence"/>
</dbReference>
<keyword evidence="1" id="KW-0812">Transmembrane</keyword>
<dbReference type="Gene3D" id="3.40.1260.10">
    <property type="entry name" value="DsrEFH-like"/>
    <property type="match status" value="1"/>
</dbReference>
<dbReference type="InterPro" id="IPR003787">
    <property type="entry name" value="Sulphur_relay_DsrE/F-like"/>
</dbReference>
<evidence type="ECO:0000256" key="1">
    <source>
        <dbReference type="SAM" id="Phobius"/>
    </source>
</evidence>
<keyword evidence="1" id="KW-1133">Transmembrane helix</keyword>
<dbReference type="Pfam" id="PF02635">
    <property type="entry name" value="DsrE"/>
    <property type="match status" value="1"/>
</dbReference>
<feature type="transmembrane region" description="Helical" evidence="1">
    <location>
        <begin position="80"/>
        <end position="97"/>
    </location>
</feature>
<protein>
    <submittedName>
        <fullName evidence="2">Uncharacterized protein</fullName>
    </submittedName>
</protein>
<name>A0A437QVZ2_9PROT</name>
<proteinExistence type="predicted"/>
<accession>A0A437QVZ2</accession>
<keyword evidence="1" id="KW-0472">Membrane</keyword>
<dbReference type="SUPFAM" id="SSF75169">
    <property type="entry name" value="DsrEFH-like"/>
    <property type="match status" value="1"/>
</dbReference>
<reference evidence="3" key="1">
    <citation type="submission" date="2019-01" db="EMBL/GenBank/DDBJ databases">
        <title>Gri0909 isolated from a small marine red alga.</title>
        <authorList>
            <person name="Kim J."/>
            <person name="Jeong S.E."/>
            <person name="Jeon C.O."/>
        </authorList>
    </citation>
    <scope>NUCLEOTIDE SEQUENCE [LARGE SCALE GENOMIC DNA]</scope>
    <source>
        <strain evidence="3">Gri0909</strain>
    </source>
</reference>
<evidence type="ECO:0000313" key="2">
    <source>
        <dbReference type="EMBL" id="RVU38700.1"/>
    </source>
</evidence>
<dbReference type="EMBL" id="SADE01000001">
    <property type="protein sequence ID" value="RVU38700.1"/>
    <property type="molecule type" value="Genomic_DNA"/>
</dbReference>
<keyword evidence="3" id="KW-1185">Reference proteome</keyword>
<dbReference type="InterPro" id="IPR027396">
    <property type="entry name" value="DsrEFH-like"/>
</dbReference>